<accession>A0A1H0ZIU0</accession>
<sequence length="330" mass="37786">MNEFTGIHHVTAITSSAEKIYDFYTNVLGLRLVKKTINQDDIHTYHLFFADESGSPGTDMTFFDFPNVPKGSKGTDDISRTSFRVPTDAALDYWVKRFNKYAVKHGEIKEMFGVKTLQFEDFDEQQYQLISDENDTGVASGKPWHKGPVPDEFSITGLGPIFFRVSNFDYMKQVLEKVLLFKEIAFEGDYHQFEVGEFGGNGAQIIVESNTSMPRGRQGYGSVHHVAFRAKSRENLDYWTERMQSFGLPNSGYVDRFYFESTYTNIYPGILFELATDEPGFIDDEESIETLGETLALPPAFRNDRSRIESLVRPIDTVRSTKVFEKEYLE</sequence>
<organism evidence="2 3">
    <name type="scientific">Carnobacterium viridans</name>
    <dbReference type="NCBI Taxonomy" id="174587"/>
    <lineage>
        <taxon>Bacteria</taxon>
        <taxon>Bacillati</taxon>
        <taxon>Bacillota</taxon>
        <taxon>Bacilli</taxon>
        <taxon>Lactobacillales</taxon>
        <taxon>Carnobacteriaceae</taxon>
        <taxon>Carnobacterium</taxon>
    </lineage>
</organism>
<dbReference type="InterPro" id="IPR037523">
    <property type="entry name" value="VOC_core"/>
</dbReference>
<dbReference type="CDD" id="cd08347">
    <property type="entry name" value="PcpA_C_like"/>
    <property type="match status" value="1"/>
</dbReference>
<protein>
    <submittedName>
        <fullName evidence="2">Glyoxalase family protein</fullName>
    </submittedName>
</protein>
<evidence type="ECO:0000259" key="1">
    <source>
        <dbReference type="PROSITE" id="PS51819"/>
    </source>
</evidence>
<dbReference type="Pfam" id="PF00903">
    <property type="entry name" value="Glyoxalase"/>
    <property type="match status" value="2"/>
</dbReference>
<reference evidence="3" key="1">
    <citation type="submission" date="2016-10" db="EMBL/GenBank/DDBJ databases">
        <authorList>
            <person name="Varghese N."/>
            <person name="Submissions S."/>
        </authorList>
    </citation>
    <scope>NUCLEOTIDE SEQUENCE [LARGE SCALE GENOMIC DNA]</scope>
    <source>
        <strain evidence="3">MPL-11</strain>
    </source>
</reference>
<dbReference type="EMBL" id="FNJW01000008">
    <property type="protein sequence ID" value="SDQ27363.1"/>
    <property type="molecule type" value="Genomic_DNA"/>
</dbReference>
<dbReference type="SUPFAM" id="SSF54593">
    <property type="entry name" value="Glyoxalase/Bleomycin resistance protein/Dihydroxybiphenyl dioxygenase"/>
    <property type="match status" value="1"/>
</dbReference>
<dbReference type="OrthoDB" id="9785698at2"/>
<keyword evidence="3" id="KW-1185">Reference proteome</keyword>
<dbReference type="AlphaFoldDB" id="A0A1H0ZIU0"/>
<dbReference type="Gene3D" id="3.10.180.10">
    <property type="entry name" value="2,3-Dihydroxybiphenyl 1,2-Dioxygenase, domain 1"/>
    <property type="match status" value="2"/>
</dbReference>
<dbReference type="PANTHER" id="PTHR36110">
    <property type="entry name" value="RING-CLEAVING DIOXYGENASE MHQE-RELATED"/>
    <property type="match status" value="1"/>
</dbReference>
<evidence type="ECO:0000313" key="2">
    <source>
        <dbReference type="EMBL" id="SDQ27363.1"/>
    </source>
</evidence>
<evidence type="ECO:0000313" key="3">
    <source>
        <dbReference type="Proteomes" id="UP000199481"/>
    </source>
</evidence>
<dbReference type="InterPro" id="IPR052537">
    <property type="entry name" value="Extradiol_RC_dioxygenase"/>
</dbReference>
<feature type="domain" description="VOC" evidence="1">
    <location>
        <begin position="6"/>
        <end position="132"/>
    </location>
</feature>
<dbReference type="PANTHER" id="PTHR36110:SF3">
    <property type="entry name" value="VOC DOMAIN-CONTAINING PROTEIN"/>
    <property type="match status" value="1"/>
</dbReference>
<name>A0A1H0ZIU0_9LACT</name>
<dbReference type="PROSITE" id="PS51819">
    <property type="entry name" value="VOC"/>
    <property type="match status" value="2"/>
</dbReference>
<dbReference type="RefSeq" id="WP_089976820.1">
    <property type="nucleotide sequence ID" value="NZ_CP084916.1"/>
</dbReference>
<feature type="domain" description="VOC" evidence="1">
    <location>
        <begin position="157"/>
        <end position="277"/>
    </location>
</feature>
<gene>
    <name evidence="2" type="ORF">SAMN04487752_1547</name>
</gene>
<proteinExistence type="predicted"/>
<dbReference type="Proteomes" id="UP000199481">
    <property type="component" value="Unassembled WGS sequence"/>
</dbReference>
<dbReference type="InterPro" id="IPR004360">
    <property type="entry name" value="Glyas_Fos-R_dOase_dom"/>
</dbReference>
<dbReference type="InterPro" id="IPR029068">
    <property type="entry name" value="Glyas_Bleomycin-R_OHBP_Dase"/>
</dbReference>